<dbReference type="Gramene" id="TraesARI3D03G01963670.1">
    <property type="protein sequence ID" value="TraesARI3D03G01963670.1"/>
    <property type="gene ID" value="TraesARI3D03G01963670"/>
</dbReference>
<feature type="compositionally biased region" description="Pro residues" evidence="1">
    <location>
        <begin position="20"/>
        <end position="29"/>
    </location>
</feature>
<reference evidence="3" key="1">
    <citation type="submission" date="2018-08" db="EMBL/GenBank/DDBJ databases">
        <authorList>
            <person name="Rossello M."/>
        </authorList>
    </citation>
    <scope>NUCLEOTIDE SEQUENCE [LARGE SCALE GENOMIC DNA]</scope>
    <source>
        <strain evidence="3">cv. Chinese Spring</strain>
    </source>
</reference>
<gene>
    <name evidence="3" type="primary">LOC123071170</name>
</gene>
<dbReference type="InterPro" id="IPR019496">
    <property type="entry name" value="NUFIP1_cons_dom"/>
</dbReference>
<feature type="compositionally biased region" description="Acidic residues" evidence="1">
    <location>
        <begin position="546"/>
        <end position="557"/>
    </location>
</feature>
<dbReference type="Proteomes" id="UP000019116">
    <property type="component" value="Chromosome 3D"/>
</dbReference>
<evidence type="ECO:0000313" key="4">
    <source>
        <dbReference type="Proteomes" id="UP000019116"/>
    </source>
</evidence>
<dbReference type="GO" id="GO:0003723">
    <property type="term" value="F:RNA binding"/>
    <property type="evidence" value="ECO:0007669"/>
    <property type="project" value="InterPro"/>
</dbReference>
<keyword evidence="4" id="KW-1185">Reference proteome</keyword>
<proteinExistence type="predicted"/>
<dbReference type="STRING" id="4565.A0A3B6GXS5"/>
<dbReference type="PANTHER" id="PTHR13309">
    <property type="entry name" value="NUCLEAR FRAGILE X MENTAL RETARDATION PROTEIN INTERACTING PROTEIN 1"/>
    <property type="match status" value="1"/>
</dbReference>
<dbReference type="Pfam" id="PF10453">
    <property type="entry name" value="NUFIP1"/>
    <property type="match status" value="1"/>
</dbReference>
<dbReference type="Gramene" id="TraesSYM3D03G01954030.1">
    <property type="protein sequence ID" value="TraesSYM3D03G01954030.1"/>
    <property type="gene ID" value="TraesSYM3D03G01954030"/>
</dbReference>
<dbReference type="Gramene" id="TraesMAC3D03G01928670.1">
    <property type="protein sequence ID" value="TraesMAC3D03G01928670.1"/>
    <property type="gene ID" value="TraesMAC3D03G01928670"/>
</dbReference>
<feature type="compositionally biased region" description="Basic and acidic residues" evidence="1">
    <location>
        <begin position="416"/>
        <end position="430"/>
    </location>
</feature>
<feature type="compositionally biased region" description="Basic and acidic residues" evidence="1">
    <location>
        <begin position="450"/>
        <end position="490"/>
    </location>
</feature>
<dbReference type="SMR" id="A0A3B6GXS5"/>
<dbReference type="Gramene" id="TraesNOR3D03G01956510.1">
    <property type="protein sequence ID" value="TraesNOR3D03G01956510.1"/>
    <property type="gene ID" value="TraesNOR3D03G01956510"/>
</dbReference>
<dbReference type="GO" id="GO:0005634">
    <property type="term" value="C:nucleus"/>
    <property type="evidence" value="ECO:0000318"/>
    <property type="project" value="GO_Central"/>
</dbReference>
<dbReference type="Gramene" id="TraesWEE_scaffold_126237_01G000100.1">
    <property type="protein sequence ID" value="TraesWEE_scaffold_126237_01G000100.1"/>
    <property type="gene ID" value="TraesWEE_scaffold_126237_01G000100"/>
</dbReference>
<dbReference type="Gramene" id="TraesCAD_scaffold_117174_01G000100.1">
    <property type="protein sequence ID" value="TraesCAD_scaffold_117174_01G000100.1"/>
    <property type="gene ID" value="TraesCAD_scaffold_117174_01G000100"/>
</dbReference>
<dbReference type="Gramene" id="TraesLAC3D03G01871630.1">
    <property type="protein sequence ID" value="TraesLAC3D03G01871630.1"/>
    <property type="gene ID" value="TraesLAC3D03G01871630"/>
</dbReference>
<dbReference type="Gramene" id="TraesCS3D03G0745100.1">
    <property type="protein sequence ID" value="TraesCS3D03G0745100.1.CDS"/>
    <property type="gene ID" value="TraesCS3D03G0745100"/>
</dbReference>
<dbReference type="PANTHER" id="PTHR13309:SF0">
    <property type="entry name" value="FMR1-INTERACTING PROTEIN NUFIP1"/>
    <property type="match status" value="1"/>
</dbReference>
<feature type="compositionally biased region" description="Low complexity" evidence="1">
    <location>
        <begin position="114"/>
        <end position="125"/>
    </location>
</feature>
<evidence type="ECO:0000313" key="3">
    <source>
        <dbReference type="EnsemblPlants" id="TraesCS3D02G331300.1"/>
    </source>
</evidence>
<feature type="compositionally biased region" description="Low complexity" evidence="1">
    <location>
        <begin position="97"/>
        <end position="107"/>
    </location>
</feature>
<protein>
    <recommendedName>
        <fullName evidence="2">FMR1-interacting protein 1 conserved domain-containing protein</fullName>
    </recommendedName>
</protein>
<evidence type="ECO:0000256" key="1">
    <source>
        <dbReference type="SAM" id="MobiDB-lite"/>
    </source>
</evidence>
<feature type="compositionally biased region" description="Gly residues" evidence="1">
    <location>
        <begin position="235"/>
        <end position="249"/>
    </location>
</feature>
<dbReference type="Gramene" id="TraesJUL3D03G01947900.1">
    <property type="protein sequence ID" value="TraesJUL3D03G01947900.1"/>
    <property type="gene ID" value="TraesJUL3D03G01947900"/>
</dbReference>
<dbReference type="InterPro" id="IPR039136">
    <property type="entry name" value="NUFIP1-like"/>
</dbReference>
<dbReference type="Gramene" id="TraesLDM3D03G01948910.1">
    <property type="protein sequence ID" value="TraesLDM3D03G01948910.1"/>
    <property type="gene ID" value="TraesLDM3D03G01948910"/>
</dbReference>
<feature type="region of interest" description="Disordered" evidence="1">
    <location>
        <begin position="546"/>
        <end position="627"/>
    </location>
</feature>
<accession>A0A3B6GXS5</accession>
<organism evidence="3">
    <name type="scientific">Triticum aestivum</name>
    <name type="common">Wheat</name>
    <dbReference type="NCBI Taxonomy" id="4565"/>
    <lineage>
        <taxon>Eukaryota</taxon>
        <taxon>Viridiplantae</taxon>
        <taxon>Streptophyta</taxon>
        <taxon>Embryophyta</taxon>
        <taxon>Tracheophyta</taxon>
        <taxon>Spermatophyta</taxon>
        <taxon>Magnoliopsida</taxon>
        <taxon>Liliopsida</taxon>
        <taxon>Poales</taxon>
        <taxon>Poaceae</taxon>
        <taxon>BOP clade</taxon>
        <taxon>Pooideae</taxon>
        <taxon>Triticodae</taxon>
        <taxon>Triticeae</taxon>
        <taxon>Triticinae</taxon>
        <taxon>Triticum</taxon>
    </lineage>
</organism>
<feature type="domain" description="FMR1-interacting protein 1 conserved" evidence="2">
    <location>
        <begin position="340"/>
        <end position="376"/>
    </location>
</feature>
<feature type="compositionally biased region" description="Acidic residues" evidence="1">
    <location>
        <begin position="581"/>
        <end position="593"/>
    </location>
</feature>
<name>A0A3B6GXS5_WHEAT</name>
<dbReference type="Gramene" id="TraesCLE_scaffold_126204_01G000100.1">
    <property type="protein sequence ID" value="TraesCLE_scaffold_126204_01G000100.1"/>
    <property type="gene ID" value="TraesCLE_scaffold_126204_01G000100"/>
</dbReference>
<dbReference type="Gramene" id="TraesROB_scaffold_090381_01G000200.1">
    <property type="protein sequence ID" value="TraesROB_scaffold_090381_01G000200.1"/>
    <property type="gene ID" value="TraesROB_scaffold_090381_01G000200"/>
</dbReference>
<dbReference type="GO" id="GO:0000492">
    <property type="term" value="P:box C/D snoRNP assembly"/>
    <property type="evidence" value="ECO:0000318"/>
    <property type="project" value="GO_Central"/>
</dbReference>
<sequence length="627" mass="67634">MRPFHPPRPSAAQPHHPRPGDPGQPPPHALPMHHQQQMNPAAFPGFGAANPMAAVAAANPFLAMQLFGQAQQLQNLGYLAAAALQQQQHQQHHHHQPQQQQNPFLPGGFPPNPNQFGAFPGPQAGFNGGGGGGFRPGGAGLAGPRPPLPMMGAAWNGGSGGGGGVGVNGSPRPALNVDGKDRSSSGGVGQVSQTNNKSDGASHVASENGVRNNATDQKSRFNPGRDGKDGRQFGPSGGRGRGDSRGGGQFNPSGGRGRGDSRGGGQFSPSGGRGRGDGRDGRFSPSGGRGRGRNFNQGRGRGRNDWREGKSNFTSSDSPISGDCHIDSPASEGVRKRPPIIYDKKEVKQWVQARKKNYPTSANINKKLCQSQLDEQKKDEEAQMRRRELKEVIAKQKELGLELPELPPGYLSDTEGQPRGRQGDEKESNWKTRQGGGRFGNRGRGRGRGRGRDNKRQRSDDREDFQSKRPRERNNNSRRHDGGAMAKSREPTLLQKLLNSDIKRDRHRLLHTFKFMALNNFFKDWPAKPLEFPIVKVDQIELESDIDEEDSDDDLPDAETAKDCSLGLKENGDQPESSSSGEEDGSEDDDEADDKGADTEITGKVSGEDSDAEQCCASEEGFSDFSA</sequence>
<reference evidence="3" key="2">
    <citation type="submission" date="2018-10" db="UniProtKB">
        <authorList>
            <consortium name="EnsemblPlants"/>
        </authorList>
    </citation>
    <scope>IDENTIFICATION</scope>
</reference>
<dbReference type="EnsemblPlants" id="TraesCS3D02G331300.1">
    <property type="protein sequence ID" value="TraesCS3D02G331300.1"/>
    <property type="gene ID" value="TraesCS3D02G331300"/>
</dbReference>
<feature type="compositionally biased region" description="Gly residues" evidence="1">
    <location>
        <begin position="155"/>
        <end position="167"/>
    </location>
</feature>
<dbReference type="Gramene" id="TraesSTA3D03G01945590.1">
    <property type="protein sequence ID" value="TraesSTA3D03G01945590.1"/>
    <property type="gene ID" value="TraesSTA3D03G01945590"/>
</dbReference>
<dbReference type="Gramene" id="TraesPARA_EIv1.0_1132130.1">
    <property type="protein sequence ID" value="TraesPARA_EIv1.0_1132130.1.CDS"/>
    <property type="gene ID" value="TraesPARA_EIv1.0_1132130"/>
</dbReference>
<feature type="compositionally biased region" description="Basic and acidic residues" evidence="1">
    <location>
        <begin position="374"/>
        <end position="400"/>
    </location>
</feature>
<feature type="compositionally biased region" description="Gly residues" evidence="1">
    <location>
        <begin position="126"/>
        <end position="141"/>
    </location>
</feature>
<feature type="compositionally biased region" description="Polar residues" evidence="1">
    <location>
        <begin position="358"/>
        <end position="373"/>
    </location>
</feature>
<dbReference type="Gramene" id="TraesCS3D02G331300.1">
    <property type="protein sequence ID" value="TraesCS3D02G331300.1"/>
    <property type="gene ID" value="TraesCS3D02G331300"/>
</dbReference>
<dbReference type="OMA" id="PPHALPM"/>
<feature type="region of interest" description="Disordered" evidence="1">
    <location>
        <begin position="1"/>
        <end position="43"/>
    </location>
</feature>
<dbReference type="AlphaFoldDB" id="A0A3B6GXS5"/>
<feature type="compositionally biased region" description="Basic and acidic residues" evidence="1">
    <location>
        <begin position="217"/>
        <end position="231"/>
    </location>
</feature>
<evidence type="ECO:0000259" key="2">
    <source>
        <dbReference type="Pfam" id="PF10453"/>
    </source>
</evidence>
<feature type="region of interest" description="Disordered" evidence="1">
    <location>
        <begin position="358"/>
        <end position="492"/>
    </location>
</feature>
<feature type="region of interest" description="Disordered" evidence="1">
    <location>
        <begin position="87"/>
        <end position="342"/>
    </location>
</feature>